<evidence type="ECO:0000313" key="2">
    <source>
        <dbReference type="Proteomes" id="UP001595998"/>
    </source>
</evidence>
<organism evidence="1 2">
    <name type="scientific">Deinococcus navajonensis</name>
    <dbReference type="NCBI Taxonomy" id="309884"/>
    <lineage>
        <taxon>Bacteria</taxon>
        <taxon>Thermotogati</taxon>
        <taxon>Deinococcota</taxon>
        <taxon>Deinococci</taxon>
        <taxon>Deinococcales</taxon>
        <taxon>Deinococcaceae</taxon>
        <taxon>Deinococcus</taxon>
    </lineage>
</organism>
<gene>
    <name evidence="1" type="ORF">ACFOZ9_00780</name>
</gene>
<dbReference type="Proteomes" id="UP001595998">
    <property type="component" value="Unassembled WGS sequence"/>
</dbReference>
<sequence>MTPPMAPDDASTPPNPLDELRAQLPRTSPAEVLATIGALSGQYRATLAPDGWSAAAEGTLRSAIGMERKIGMEMRIGLGERASEVPLRRTAPLASLTLAQLVEEARATRETTLTLLSLVQTAEPGTLRVWTLGEEVEPEVYLLALRPRLERLGNAVLAARLAG</sequence>
<dbReference type="RefSeq" id="WP_380035113.1">
    <property type="nucleotide sequence ID" value="NZ_JBHSEH010000002.1"/>
</dbReference>
<evidence type="ECO:0000313" key="1">
    <source>
        <dbReference type="EMBL" id="MFC4424727.1"/>
    </source>
</evidence>
<accession>A0ABV8XJ70</accession>
<dbReference type="EMBL" id="JBHSEH010000002">
    <property type="protein sequence ID" value="MFC4424727.1"/>
    <property type="molecule type" value="Genomic_DNA"/>
</dbReference>
<keyword evidence="2" id="KW-1185">Reference proteome</keyword>
<name>A0ABV8XJ70_9DEIO</name>
<comment type="caution">
    <text evidence="1">The sequence shown here is derived from an EMBL/GenBank/DDBJ whole genome shotgun (WGS) entry which is preliminary data.</text>
</comment>
<proteinExistence type="predicted"/>
<protein>
    <submittedName>
        <fullName evidence="1">Uncharacterized protein</fullName>
    </submittedName>
</protein>
<reference evidence="2" key="1">
    <citation type="journal article" date="2019" name="Int. J. Syst. Evol. Microbiol.">
        <title>The Global Catalogue of Microorganisms (GCM) 10K type strain sequencing project: providing services to taxonomists for standard genome sequencing and annotation.</title>
        <authorList>
            <consortium name="The Broad Institute Genomics Platform"/>
            <consortium name="The Broad Institute Genome Sequencing Center for Infectious Disease"/>
            <person name="Wu L."/>
            <person name="Ma J."/>
        </authorList>
    </citation>
    <scope>NUCLEOTIDE SEQUENCE [LARGE SCALE GENOMIC DNA]</scope>
    <source>
        <strain evidence="2">CCUG 56029</strain>
    </source>
</reference>